<dbReference type="AlphaFoldDB" id="A0AB37TCN7"/>
<reference evidence="2 3" key="1">
    <citation type="submission" date="2018-10" db="EMBL/GenBank/DDBJ databases">
        <title>GWAS and RNA-Seq identify cryptic mechanisms of antimicrobial resistance in Acinetobacter baumannii.</title>
        <authorList>
            <person name="Sahl J.W."/>
        </authorList>
    </citation>
    <scope>NUCLEOTIDE SEQUENCE [LARGE SCALE GENOMIC DNA]</scope>
    <source>
        <strain evidence="2 3">TG41884</strain>
    </source>
</reference>
<feature type="region of interest" description="Disordered" evidence="1">
    <location>
        <begin position="1"/>
        <end position="70"/>
    </location>
</feature>
<comment type="caution">
    <text evidence="2">The sequence shown here is derived from an EMBL/GenBank/DDBJ whole genome shotgun (WGS) entry which is preliminary data.</text>
</comment>
<evidence type="ECO:0000256" key="1">
    <source>
        <dbReference type="SAM" id="MobiDB-lite"/>
    </source>
</evidence>
<dbReference type="RefSeq" id="WP_057090920.1">
    <property type="nucleotide sequence ID" value="NZ_JAFBIK010000018.1"/>
</dbReference>
<dbReference type="Proteomes" id="UP000271320">
    <property type="component" value="Unassembled WGS sequence"/>
</dbReference>
<evidence type="ECO:0000313" key="3">
    <source>
        <dbReference type="Proteomes" id="UP000271320"/>
    </source>
</evidence>
<proteinExistence type="predicted"/>
<dbReference type="EMBL" id="RFEW01000018">
    <property type="protein sequence ID" value="RSO56133.1"/>
    <property type="molecule type" value="Genomic_DNA"/>
</dbReference>
<evidence type="ECO:0000313" key="2">
    <source>
        <dbReference type="EMBL" id="RSO56133.1"/>
    </source>
</evidence>
<feature type="compositionally biased region" description="Polar residues" evidence="1">
    <location>
        <begin position="15"/>
        <end position="31"/>
    </location>
</feature>
<protein>
    <submittedName>
        <fullName evidence="2">Uncharacterized protein</fullName>
    </submittedName>
</protein>
<name>A0AB37TCN7_ACIPI</name>
<organism evidence="2 3">
    <name type="scientific">Acinetobacter pittii</name>
    <name type="common">Acinetobacter genomosp. 3</name>
    <dbReference type="NCBI Taxonomy" id="48296"/>
    <lineage>
        <taxon>Bacteria</taxon>
        <taxon>Pseudomonadati</taxon>
        <taxon>Pseudomonadota</taxon>
        <taxon>Gammaproteobacteria</taxon>
        <taxon>Moraxellales</taxon>
        <taxon>Moraxellaceae</taxon>
        <taxon>Acinetobacter</taxon>
        <taxon>Acinetobacter calcoaceticus/baumannii complex</taxon>
    </lineage>
</organism>
<gene>
    <name evidence="2" type="ORF">EA752_17140</name>
</gene>
<accession>A0AB37TCN7</accession>
<sequence length="121" mass="12921">MAAKREIKTPGVTAEPNQEQQAQTPDTNQDTSTKDQAEAALGHITGGDDQSTGEVGSQDHGPTETLDLTPPEWIVQILEGQARLEQKLDAILSQSPNAPATPKAKGRFKLVEGKGHVWVEG</sequence>